<dbReference type="STRING" id="570519.SAMN04488116_2381"/>
<proteinExistence type="predicted"/>
<sequence length="107" mass="12404">MEIKKITYPKPDEHYNKCFFHVQKERTEFQMGTVFLKKGTRIPEVGFTRHPSHEISIIQHGNIQMLNEDGSIKGYLKSGDVVYLEAFEAQAGNILEDTKLIYMLIKT</sequence>
<name>A0A1M5MCN2_9FLAO</name>
<dbReference type="Gene3D" id="2.60.120.10">
    <property type="entry name" value="Jelly Rolls"/>
    <property type="match status" value="1"/>
</dbReference>
<protein>
    <recommendedName>
        <fullName evidence="3">Cupin domain-containing protein</fullName>
    </recommendedName>
</protein>
<evidence type="ECO:0000313" key="1">
    <source>
        <dbReference type="EMBL" id="SHG75027.1"/>
    </source>
</evidence>
<dbReference type="OrthoDB" id="1443176at2"/>
<dbReference type="Proteomes" id="UP000184532">
    <property type="component" value="Unassembled WGS sequence"/>
</dbReference>
<organism evidence="1 2">
    <name type="scientific">Flagellimonas flava</name>
    <dbReference type="NCBI Taxonomy" id="570519"/>
    <lineage>
        <taxon>Bacteria</taxon>
        <taxon>Pseudomonadati</taxon>
        <taxon>Bacteroidota</taxon>
        <taxon>Flavobacteriia</taxon>
        <taxon>Flavobacteriales</taxon>
        <taxon>Flavobacteriaceae</taxon>
        <taxon>Flagellimonas</taxon>
    </lineage>
</organism>
<reference evidence="2" key="1">
    <citation type="submission" date="2016-11" db="EMBL/GenBank/DDBJ databases">
        <authorList>
            <person name="Varghese N."/>
            <person name="Submissions S."/>
        </authorList>
    </citation>
    <scope>NUCLEOTIDE SEQUENCE [LARGE SCALE GENOMIC DNA]</scope>
    <source>
        <strain evidence="2">DSM 22638</strain>
    </source>
</reference>
<dbReference type="InterPro" id="IPR011051">
    <property type="entry name" value="RmlC_Cupin_sf"/>
</dbReference>
<evidence type="ECO:0000313" key="2">
    <source>
        <dbReference type="Proteomes" id="UP000184532"/>
    </source>
</evidence>
<accession>A0A1M5MCN2</accession>
<dbReference type="RefSeq" id="WP_073179792.1">
    <property type="nucleotide sequence ID" value="NZ_FQWL01000003.1"/>
</dbReference>
<dbReference type="AlphaFoldDB" id="A0A1M5MCN2"/>
<evidence type="ECO:0008006" key="3">
    <source>
        <dbReference type="Google" id="ProtNLM"/>
    </source>
</evidence>
<dbReference type="InterPro" id="IPR014710">
    <property type="entry name" value="RmlC-like_jellyroll"/>
</dbReference>
<dbReference type="EMBL" id="FQWL01000003">
    <property type="protein sequence ID" value="SHG75027.1"/>
    <property type="molecule type" value="Genomic_DNA"/>
</dbReference>
<dbReference type="SUPFAM" id="SSF51182">
    <property type="entry name" value="RmlC-like cupins"/>
    <property type="match status" value="1"/>
</dbReference>
<keyword evidence="2" id="KW-1185">Reference proteome</keyword>
<gene>
    <name evidence="1" type="ORF">SAMN04488116_2381</name>
</gene>